<gene>
    <name evidence="1" type="ORF">D9619_012407</name>
</gene>
<dbReference type="AlphaFoldDB" id="A0A8H5AS18"/>
<keyword evidence="2" id="KW-1185">Reference proteome</keyword>
<name>A0A8H5AS18_9AGAR</name>
<organism evidence="1 2">
    <name type="scientific">Psilocybe cf. subviscida</name>
    <dbReference type="NCBI Taxonomy" id="2480587"/>
    <lineage>
        <taxon>Eukaryota</taxon>
        <taxon>Fungi</taxon>
        <taxon>Dikarya</taxon>
        <taxon>Basidiomycota</taxon>
        <taxon>Agaricomycotina</taxon>
        <taxon>Agaricomycetes</taxon>
        <taxon>Agaricomycetidae</taxon>
        <taxon>Agaricales</taxon>
        <taxon>Agaricineae</taxon>
        <taxon>Strophariaceae</taxon>
        <taxon>Psilocybe</taxon>
    </lineage>
</organism>
<comment type="caution">
    <text evidence="1">The sequence shown here is derived from an EMBL/GenBank/DDBJ whole genome shotgun (WGS) entry which is preliminary data.</text>
</comment>
<reference evidence="1 2" key="1">
    <citation type="journal article" date="2020" name="ISME J.">
        <title>Uncovering the hidden diversity of litter-decomposition mechanisms in mushroom-forming fungi.</title>
        <authorList>
            <person name="Floudas D."/>
            <person name="Bentzer J."/>
            <person name="Ahren D."/>
            <person name="Johansson T."/>
            <person name="Persson P."/>
            <person name="Tunlid A."/>
        </authorList>
    </citation>
    <scope>NUCLEOTIDE SEQUENCE [LARGE SCALE GENOMIC DNA]</scope>
    <source>
        <strain evidence="1 2">CBS 101986</strain>
    </source>
</reference>
<protein>
    <submittedName>
        <fullName evidence="1">Uncharacterized protein</fullName>
    </submittedName>
</protein>
<dbReference type="Proteomes" id="UP000567179">
    <property type="component" value="Unassembled WGS sequence"/>
</dbReference>
<accession>A0A8H5AS18</accession>
<evidence type="ECO:0000313" key="1">
    <source>
        <dbReference type="EMBL" id="KAF5309563.1"/>
    </source>
</evidence>
<sequence length="339" mass="37965">MQGVQVQGGSVANADLQPVPEPELGTMCLVMGHGNHLHKGQSWKAWNAEYFKTLICFFDQDIQHRGWVKKLVILVDSNIPGLEYRWWLHELFRFVQMTGESSGMGLLECVQVVVRSQYEHSTLQRWARRGASTSEKRFTVDINRTENGPPTGTFTTEYSWPVDCMIELKAVGTASTLDSLALHNPIYPVAFFDNYDNFAAHVINALEMNKNIRRLELTLDLARSFGAILHTCGTLNQLESLIIRAEHPMATQSADSLRIQYSDLPSQFAEYIPSLQRLLCLDIPGFLASQGLFAAAGRMTPLQTLIVDGRPVDFRTSLNLSTPGRSSCVMSSHTMRGML</sequence>
<proteinExistence type="predicted"/>
<evidence type="ECO:0000313" key="2">
    <source>
        <dbReference type="Proteomes" id="UP000567179"/>
    </source>
</evidence>
<dbReference type="EMBL" id="JAACJJ010000059">
    <property type="protein sequence ID" value="KAF5309563.1"/>
    <property type="molecule type" value="Genomic_DNA"/>
</dbReference>